<accession>A0ACD3A6P9</accession>
<evidence type="ECO:0000313" key="1">
    <source>
        <dbReference type="EMBL" id="TFK61321.1"/>
    </source>
</evidence>
<reference evidence="1 2" key="1">
    <citation type="journal article" date="2019" name="Nat. Ecol. Evol.">
        <title>Megaphylogeny resolves global patterns of mushroom evolution.</title>
        <authorList>
            <person name="Varga T."/>
            <person name="Krizsan K."/>
            <person name="Foldi C."/>
            <person name="Dima B."/>
            <person name="Sanchez-Garcia M."/>
            <person name="Sanchez-Ramirez S."/>
            <person name="Szollosi G.J."/>
            <person name="Szarkandi J.G."/>
            <person name="Papp V."/>
            <person name="Albert L."/>
            <person name="Andreopoulos W."/>
            <person name="Angelini C."/>
            <person name="Antonin V."/>
            <person name="Barry K.W."/>
            <person name="Bougher N.L."/>
            <person name="Buchanan P."/>
            <person name="Buyck B."/>
            <person name="Bense V."/>
            <person name="Catcheside P."/>
            <person name="Chovatia M."/>
            <person name="Cooper J."/>
            <person name="Damon W."/>
            <person name="Desjardin D."/>
            <person name="Finy P."/>
            <person name="Geml J."/>
            <person name="Haridas S."/>
            <person name="Hughes K."/>
            <person name="Justo A."/>
            <person name="Karasinski D."/>
            <person name="Kautmanova I."/>
            <person name="Kiss B."/>
            <person name="Kocsube S."/>
            <person name="Kotiranta H."/>
            <person name="LaButti K.M."/>
            <person name="Lechner B.E."/>
            <person name="Liimatainen K."/>
            <person name="Lipzen A."/>
            <person name="Lukacs Z."/>
            <person name="Mihaltcheva S."/>
            <person name="Morgado L.N."/>
            <person name="Niskanen T."/>
            <person name="Noordeloos M.E."/>
            <person name="Ohm R.A."/>
            <person name="Ortiz-Santana B."/>
            <person name="Ovrebo C."/>
            <person name="Racz N."/>
            <person name="Riley R."/>
            <person name="Savchenko A."/>
            <person name="Shiryaev A."/>
            <person name="Soop K."/>
            <person name="Spirin V."/>
            <person name="Szebenyi C."/>
            <person name="Tomsovsky M."/>
            <person name="Tulloss R.E."/>
            <person name="Uehling J."/>
            <person name="Grigoriev I.V."/>
            <person name="Vagvolgyi C."/>
            <person name="Papp T."/>
            <person name="Martin F.M."/>
            <person name="Miettinen O."/>
            <person name="Hibbett D.S."/>
            <person name="Nagy L.G."/>
        </authorList>
    </citation>
    <scope>NUCLEOTIDE SEQUENCE [LARGE SCALE GENOMIC DNA]</scope>
    <source>
        <strain evidence="1 2">NL-1719</strain>
    </source>
</reference>
<keyword evidence="2" id="KW-1185">Reference proteome</keyword>
<dbReference type="Proteomes" id="UP000308600">
    <property type="component" value="Unassembled WGS sequence"/>
</dbReference>
<proteinExistence type="predicted"/>
<name>A0ACD3A6P9_9AGAR</name>
<protein>
    <submittedName>
        <fullName evidence="1">Uncharacterized protein</fullName>
    </submittedName>
</protein>
<gene>
    <name evidence="1" type="ORF">BDN72DRAFT_466095</name>
</gene>
<dbReference type="EMBL" id="ML208672">
    <property type="protein sequence ID" value="TFK61321.1"/>
    <property type="molecule type" value="Genomic_DNA"/>
</dbReference>
<organism evidence="1 2">
    <name type="scientific">Pluteus cervinus</name>
    <dbReference type="NCBI Taxonomy" id="181527"/>
    <lineage>
        <taxon>Eukaryota</taxon>
        <taxon>Fungi</taxon>
        <taxon>Dikarya</taxon>
        <taxon>Basidiomycota</taxon>
        <taxon>Agaricomycotina</taxon>
        <taxon>Agaricomycetes</taxon>
        <taxon>Agaricomycetidae</taxon>
        <taxon>Agaricales</taxon>
        <taxon>Pluteineae</taxon>
        <taxon>Pluteaceae</taxon>
        <taxon>Pluteus</taxon>
    </lineage>
</organism>
<evidence type="ECO:0000313" key="2">
    <source>
        <dbReference type="Proteomes" id="UP000308600"/>
    </source>
</evidence>
<sequence>MLGILDLQVERQKASRRGSPAALDPEATLISLPTELLLWIFEDLDSQTLYHLGVLSRRLNLVALPILVQRYCPSIQQRKLNLSEYNPTVYAAICASITITYLDRLYVTLQPAPFAQLKMLSGIVESIESLHALSIRLTNLGFSPGQSKKEQEKSEELTVALKRFMNACAAKGCAHIYVHGTWGPDYLAGTALVLATSSTSPLQGKRIPSATLSPSEDLRGLPSPTVPGMADYPIARHLASIDFDSPLFFQESWQDWTVHLCNTAPLTSLNVDSLAIGLPFNEPNEWAGLLPKLYLTCLTTFKITGSASISQNLAIFLQRHSDTLEHLLVRLHGPEVPQPSSVRSLDGVGGCFEVHHLERFNFPRLSLLTLQDINVY</sequence>